<dbReference type="EMBL" id="QICD01000021">
    <property type="protein sequence ID" value="RNL41323.1"/>
    <property type="molecule type" value="Genomic_DNA"/>
</dbReference>
<gene>
    <name evidence="1" type="ORF">DMP08_09290</name>
</gene>
<dbReference type="Proteomes" id="UP000278632">
    <property type="component" value="Unassembled WGS sequence"/>
</dbReference>
<accession>A0A3N0B2G3</accession>
<evidence type="ECO:0000313" key="2">
    <source>
        <dbReference type="Proteomes" id="UP000278632"/>
    </source>
</evidence>
<comment type="caution">
    <text evidence="1">The sequence shown here is derived from an EMBL/GenBank/DDBJ whole genome shotgun (WGS) entry which is preliminary data.</text>
</comment>
<protein>
    <submittedName>
        <fullName evidence="1">Uncharacterized protein</fullName>
    </submittedName>
</protein>
<sequence length="59" mass="6511">MYPFARRSAGAFAAWYGKGLHALLAAFWARIAIDAHSPAAALRRVKTNEFCGDFSLPNR</sequence>
<dbReference type="AlphaFoldDB" id="A0A3N0B2G3"/>
<proteinExistence type="predicted"/>
<evidence type="ECO:0000313" key="1">
    <source>
        <dbReference type="EMBL" id="RNL41323.1"/>
    </source>
</evidence>
<keyword evidence="2" id="KW-1185">Reference proteome</keyword>
<organism evidence="1 2">
    <name type="scientific">Paraeggerthella hongkongensis</name>
    <dbReference type="NCBI Taxonomy" id="230658"/>
    <lineage>
        <taxon>Bacteria</taxon>
        <taxon>Bacillati</taxon>
        <taxon>Actinomycetota</taxon>
        <taxon>Coriobacteriia</taxon>
        <taxon>Eggerthellales</taxon>
        <taxon>Eggerthellaceae</taxon>
        <taxon>Paraeggerthella</taxon>
    </lineage>
</organism>
<name>A0A3N0B2G3_9ACTN</name>
<reference evidence="2" key="1">
    <citation type="submission" date="2018-05" db="EMBL/GenBank/DDBJ databases">
        <title>Genome Sequencing of selected type strains of the family Eggerthellaceae.</title>
        <authorList>
            <person name="Danylec N."/>
            <person name="Stoll D.A."/>
            <person name="Doetsch A."/>
            <person name="Huch M."/>
        </authorList>
    </citation>
    <scope>NUCLEOTIDE SEQUENCE [LARGE SCALE GENOMIC DNA]</scope>
    <source>
        <strain evidence="2">DSM 16106</strain>
    </source>
</reference>